<dbReference type="AlphaFoldDB" id="A0A3P7N3U6"/>
<accession>A0A3P7N3U6</accession>
<name>A0A3P7N3U6_CYLGO</name>
<reference evidence="1 2" key="1">
    <citation type="submission" date="2018-11" db="EMBL/GenBank/DDBJ databases">
        <authorList>
            <consortium name="Pathogen Informatics"/>
        </authorList>
    </citation>
    <scope>NUCLEOTIDE SEQUENCE [LARGE SCALE GENOMIC DNA]</scope>
</reference>
<proteinExistence type="predicted"/>
<evidence type="ECO:0000313" key="1">
    <source>
        <dbReference type="EMBL" id="VDN37034.1"/>
    </source>
</evidence>
<evidence type="ECO:0000313" key="2">
    <source>
        <dbReference type="Proteomes" id="UP000271889"/>
    </source>
</evidence>
<organism evidence="1 2">
    <name type="scientific">Cylicostephanus goldi</name>
    <name type="common">Nematode worm</name>
    <dbReference type="NCBI Taxonomy" id="71465"/>
    <lineage>
        <taxon>Eukaryota</taxon>
        <taxon>Metazoa</taxon>
        <taxon>Ecdysozoa</taxon>
        <taxon>Nematoda</taxon>
        <taxon>Chromadorea</taxon>
        <taxon>Rhabditida</taxon>
        <taxon>Rhabditina</taxon>
        <taxon>Rhabditomorpha</taxon>
        <taxon>Strongyloidea</taxon>
        <taxon>Strongylidae</taxon>
        <taxon>Cylicostephanus</taxon>
    </lineage>
</organism>
<dbReference type="OrthoDB" id="4096362at2759"/>
<gene>
    <name evidence="1" type="ORF">CGOC_LOCUS13368</name>
</gene>
<dbReference type="Proteomes" id="UP000271889">
    <property type="component" value="Unassembled WGS sequence"/>
</dbReference>
<keyword evidence="2" id="KW-1185">Reference proteome</keyword>
<protein>
    <submittedName>
        <fullName evidence="1">Uncharacterized protein</fullName>
    </submittedName>
</protein>
<sequence>MNAVVIAISVGSLLRTQMQSLILNRTTIEDSQLSFIDEDELNNGFSIFDLGTKFKNFCSIFGYSPTTWLLPIFTTPGDGVNYPYTVRYGKELVGQGGPPRRKRFYEIC</sequence>
<dbReference type="EMBL" id="UYRV01130725">
    <property type="protein sequence ID" value="VDN37034.1"/>
    <property type="molecule type" value="Genomic_DNA"/>
</dbReference>